<dbReference type="EMBL" id="AY160192">
    <property type="protein sequence ID" value="AAO45662.1"/>
    <property type="molecule type" value="Genomic_DNA"/>
</dbReference>
<dbReference type="EMBL" id="AY160193">
    <property type="protein sequence ID" value="AAO45664.1"/>
    <property type="molecule type" value="Genomic_DNA"/>
</dbReference>
<reference evidence="1" key="1">
    <citation type="journal article" date="2003" name="J. Bacteriol.">
        <title>Escherichia coli O157:H7 Shiga toxin-encoding bacteriophages: integrations, excisions, truncations, and evolutionary implications.</title>
        <authorList>
            <person name="Shaikh N."/>
            <person name="Tarr P.I."/>
        </authorList>
    </citation>
    <scope>NUCLEOTIDE SEQUENCE</scope>
    <source>
        <strain evidence="2">8624</strain>
        <strain evidence="1">8628</strain>
    </source>
</reference>
<sequence length="37" mass="4127">MGRCIFVGRRGLLKSGYCLGGFVTGWRENIIQRTLAP</sequence>
<organism evidence="1">
    <name type="scientific">Escherichia coli</name>
    <dbReference type="NCBI Taxonomy" id="562"/>
    <lineage>
        <taxon>Bacteria</taxon>
        <taxon>Pseudomonadati</taxon>
        <taxon>Pseudomonadota</taxon>
        <taxon>Gammaproteobacteria</taxon>
        <taxon>Enterobacterales</taxon>
        <taxon>Enterobacteriaceae</taxon>
        <taxon>Escherichia</taxon>
    </lineage>
</organism>
<proteinExistence type="predicted"/>
<dbReference type="AlphaFoldDB" id="Q7WS79"/>
<protein>
    <submittedName>
        <fullName evidence="1">Uncharacterized protein HO-T1</fullName>
    </submittedName>
</protein>
<accession>Q7WS79</accession>
<evidence type="ECO:0000313" key="1">
    <source>
        <dbReference type="EMBL" id="AAO45662.1"/>
    </source>
</evidence>
<name>Q7WS79_ECOLX</name>
<gene>
    <name evidence="1" type="primary">HO-T1</name>
</gene>
<evidence type="ECO:0000313" key="2">
    <source>
        <dbReference type="EMBL" id="AAO45664.1"/>
    </source>
</evidence>